<proteinExistence type="predicted"/>
<dbReference type="RefSeq" id="WP_266341226.1">
    <property type="nucleotide sequence ID" value="NZ_JAPKNK010000017.1"/>
</dbReference>
<dbReference type="InterPro" id="IPR007420">
    <property type="entry name" value="DUF465"/>
</dbReference>
<organism evidence="1 2">
    <name type="scientific">Kaistia nematophila</name>
    <dbReference type="NCBI Taxonomy" id="2994654"/>
    <lineage>
        <taxon>Bacteria</taxon>
        <taxon>Pseudomonadati</taxon>
        <taxon>Pseudomonadota</taxon>
        <taxon>Alphaproteobacteria</taxon>
        <taxon>Hyphomicrobiales</taxon>
        <taxon>Kaistiaceae</taxon>
        <taxon>Kaistia</taxon>
    </lineage>
</organism>
<reference evidence="1" key="1">
    <citation type="submission" date="2022-11" db="EMBL/GenBank/DDBJ databases">
        <title>Biodiversity and phylogenetic relationships of bacteria.</title>
        <authorList>
            <person name="Machado R.A.R."/>
            <person name="Bhat A."/>
            <person name="Loulou A."/>
            <person name="Kallel S."/>
        </authorList>
    </citation>
    <scope>NUCLEOTIDE SEQUENCE</scope>
    <source>
        <strain evidence="1">K-TC2</strain>
    </source>
</reference>
<dbReference type="Proteomes" id="UP001144805">
    <property type="component" value="Unassembled WGS sequence"/>
</dbReference>
<dbReference type="AlphaFoldDB" id="A0A9X3E643"/>
<dbReference type="Gene3D" id="6.10.280.50">
    <property type="match status" value="1"/>
</dbReference>
<sequence>MTEEEEREIRFELARLRQEHSDLDAAISVMSETGRADPLRIQRLKKRKLALKDRIVALEDQLLPDIIA</sequence>
<gene>
    <name evidence="1" type="ORF">OSH07_23885</name>
</gene>
<evidence type="ECO:0000313" key="1">
    <source>
        <dbReference type="EMBL" id="MCX5572264.1"/>
    </source>
</evidence>
<protein>
    <submittedName>
        <fullName evidence="1">DUF465 domain-containing protein</fullName>
    </submittedName>
</protein>
<keyword evidence="2" id="KW-1185">Reference proteome</keyword>
<comment type="caution">
    <text evidence="1">The sequence shown here is derived from an EMBL/GenBank/DDBJ whole genome shotgun (WGS) entry which is preliminary data.</text>
</comment>
<dbReference type="Pfam" id="PF04325">
    <property type="entry name" value="DUF465"/>
    <property type="match status" value="1"/>
</dbReference>
<name>A0A9X3E643_9HYPH</name>
<accession>A0A9X3E643</accession>
<dbReference type="EMBL" id="JAPKNK010000017">
    <property type="protein sequence ID" value="MCX5572264.1"/>
    <property type="molecule type" value="Genomic_DNA"/>
</dbReference>
<evidence type="ECO:0000313" key="2">
    <source>
        <dbReference type="Proteomes" id="UP001144805"/>
    </source>
</evidence>
<dbReference type="InterPro" id="IPR038444">
    <property type="entry name" value="DUF465_sf"/>
</dbReference>